<dbReference type="Gene3D" id="1.10.443.10">
    <property type="entry name" value="Intergrase catalytic core"/>
    <property type="match status" value="1"/>
</dbReference>
<dbReference type="PROSITE" id="PS51898">
    <property type="entry name" value="TYR_RECOMBINASE"/>
    <property type="match status" value="1"/>
</dbReference>
<dbReference type="RefSeq" id="WP_076725571.1">
    <property type="nucleotide sequence ID" value="NZ_MSCW01000009.1"/>
</dbReference>
<dbReference type="InterPro" id="IPR050090">
    <property type="entry name" value="Tyrosine_recombinase_XerCD"/>
</dbReference>
<dbReference type="GO" id="GO:0006310">
    <property type="term" value="P:DNA recombination"/>
    <property type="evidence" value="ECO:0007669"/>
    <property type="project" value="UniProtKB-KW"/>
</dbReference>
<keyword evidence="2" id="KW-0229">DNA integration</keyword>
<sequence>MANRTFPGFPLIDTASTLDEQIANDGYPAVRSKIQTLSVDSALALRDLTASLNFVADYSGVPGSYNRFRSEVQRFLNYLWVVAGRTLDQVDAEVVSGYFKFLKNPPAAWVAPNIHSGFLDEQGQRVINPRWRPFTSQRSKGKRYTASPASLKSSRTVLSSYFRFLRQRRIMAEDPFLEVRRRDMKAKSNALLERQEVSVRRYTDWQWSFIRETIEQAADQDPKYERHLFVIVTMKTLFLRISELSVRKIDGELRIPAFSDFQKQVIGSEAFWTYYVFGKGDKGRTITCPDAYLPYLKRWRAYLGCDSPLPLPNEPRAILPSARGGGLGARQIQRICEEGIMLAVQKMKDDGFSDEAAQLEAIASETHYLRHTGASQAIEAGADIRHISEELGHASAAFTEQIYINADQVRRRSAGRNRSV</sequence>
<dbReference type="EMBL" id="MSCW01000009">
    <property type="protein sequence ID" value="ONF42620.1"/>
    <property type="molecule type" value="Genomic_DNA"/>
</dbReference>
<dbReference type="SUPFAM" id="SSF56349">
    <property type="entry name" value="DNA breaking-rejoining enzymes"/>
    <property type="match status" value="1"/>
</dbReference>
<dbReference type="AlphaFoldDB" id="A0A1V2DQ36"/>
<dbReference type="Pfam" id="PF00589">
    <property type="entry name" value="Phage_integrase"/>
    <property type="match status" value="1"/>
</dbReference>
<organism evidence="5 6">
    <name type="scientific">Marinobacter lutaoensis</name>
    <dbReference type="NCBI Taxonomy" id="135739"/>
    <lineage>
        <taxon>Bacteria</taxon>
        <taxon>Pseudomonadati</taxon>
        <taxon>Pseudomonadota</taxon>
        <taxon>Gammaproteobacteria</taxon>
        <taxon>Pseudomonadales</taxon>
        <taxon>Marinobacteraceae</taxon>
        <taxon>Marinobacter</taxon>
    </lineage>
</organism>
<dbReference type="OrthoDB" id="8610787at2"/>
<feature type="domain" description="Tyr recombinase" evidence="4">
    <location>
        <begin position="198"/>
        <end position="416"/>
    </location>
</feature>
<dbReference type="InterPro" id="IPR011010">
    <property type="entry name" value="DNA_brk_join_enz"/>
</dbReference>
<dbReference type="PANTHER" id="PTHR30349">
    <property type="entry name" value="PHAGE INTEGRASE-RELATED"/>
    <property type="match status" value="1"/>
</dbReference>
<reference evidence="5 6" key="1">
    <citation type="submission" date="2016-12" db="EMBL/GenBank/DDBJ databases">
        <title>Marinobacter lutaoensis whole genome sequencing.</title>
        <authorList>
            <person name="Verma A."/>
            <person name="Krishnamurthi S."/>
        </authorList>
    </citation>
    <scope>NUCLEOTIDE SEQUENCE [LARGE SCALE GENOMIC DNA]</scope>
    <source>
        <strain evidence="5 6">T5054</strain>
    </source>
</reference>
<dbReference type="InterPro" id="IPR013762">
    <property type="entry name" value="Integrase-like_cat_sf"/>
</dbReference>
<evidence type="ECO:0000256" key="1">
    <source>
        <dbReference type="ARBA" id="ARBA00004496"/>
    </source>
</evidence>
<protein>
    <submittedName>
        <fullName evidence="5">Integrase</fullName>
    </submittedName>
</protein>
<evidence type="ECO:0000259" key="4">
    <source>
        <dbReference type="PROSITE" id="PS51898"/>
    </source>
</evidence>
<dbReference type="STRING" id="135739.BTO32_15560"/>
<comment type="subcellular location">
    <subcellularLocation>
        <location evidence="1">Cytoplasm</location>
    </subcellularLocation>
</comment>
<dbReference type="CDD" id="cd00397">
    <property type="entry name" value="DNA_BRE_C"/>
    <property type="match status" value="1"/>
</dbReference>
<accession>A0A1V2DQ36</accession>
<evidence type="ECO:0000256" key="2">
    <source>
        <dbReference type="ARBA" id="ARBA00022908"/>
    </source>
</evidence>
<comment type="caution">
    <text evidence="5">The sequence shown here is derived from an EMBL/GenBank/DDBJ whole genome shotgun (WGS) entry which is preliminary data.</text>
</comment>
<name>A0A1V2DQ36_9GAMM</name>
<evidence type="ECO:0000313" key="6">
    <source>
        <dbReference type="Proteomes" id="UP000189339"/>
    </source>
</evidence>
<dbReference type="InterPro" id="IPR002104">
    <property type="entry name" value="Integrase_catalytic"/>
</dbReference>
<dbReference type="GO" id="GO:0015074">
    <property type="term" value="P:DNA integration"/>
    <property type="evidence" value="ECO:0007669"/>
    <property type="project" value="UniProtKB-KW"/>
</dbReference>
<evidence type="ECO:0000256" key="3">
    <source>
        <dbReference type="ARBA" id="ARBA00023172"/>
    </source>
</evidence>
<dbReference type="Proteomes" id="UP000189339">
    <property type="component" value="Unassembled WGS sequence"/>
</dbReference>
<keyword evidence="3" id="KW-0233">DNA recombination</keyword>
<dbReference type="GO" id="GO:0005737">
    <property type="term" value="C:cytoplasm"/>
    <property type="evidence" value="ECO:0007669"/>
    <property type="project" value="UniProtKB-SubCell"/>
</dbReference>
<keyword evidence="6" id="KW-1185">Reference proteome</keyword>
<gene>
    <name evidence="5" type="ORF">BTO32_15560</name>
</gene>
<proteinExistence type="predicted"/>
<dbReference type="PANTHER" id="PTHR30349:SF77">
    <property type="entry name" value="TYROSINE RECOMBINASE XERC"/>
    <property type="match status" value="1"/>
</dbReference>
<dbReference type="GO" id="GO:0003677">
    <property type="term" value="F:DNA binding"/>
    <property type="evidence" value="ECO:0007669"/>
    <property type="project" value="InterPro"/>
</dbReference>
<evidence type="ECO:0000313" key="5">
    <source>
        <dbReference type="EMBL" id="ONF42620.1"/>
    </source>
</evidence>